<dbReference type="InterPro" id="IPR027051">
    <property type="entry name" value="XdhC_Rossmann_dom"/>
</dbReference>
<dbReference type="OrthoDB" id="61481at2"/>
<dbReference type="InterPro" id="IPR014308">
    <property type="entry name" value="Xanthine_DH_XdhC"/>
</dbReference>
<dbReference type="NCBIfam" id="TIGR02964">
    <property type="entry name" value="xanthine_xdhC"/>
    <property type="match status" value="1"/>
</dbReference>
<organism evidence="4 5">
    <name type="scientific">Plasticicumulans lactativorans</name>
    <dbReference type="NCBI Taxonomy" id="1133106"/>
    <lineage>
        <taxon>Bacteria</taxon>
        <taxon>Pseudomonadati</taxon>
        <taxon>Pseudomonadota</taxon>
        <taxon>Gammaproteobacteria</taxon>
        <taxon>Candidatus Competibacteraceae</taxon>
        <taxon>Plasticicumulans</taxon>
    </lineage>
</organism>
<accession>A0A4R2LQQ1</accession>
<dbReference type="InterPro" id="IPR003777">
    <property type="entry name" value="XdhC_CoxI"/>
</dbReference>
<proteinExistence type="predicted"/>
<sequence length="365" mass="37509">MSTWLDTLAALRVPAVLVTLVGARGSVPREPGTRMLVTADALYDSIGGGGLEHHAIAHARALLADGDAGRRLQRFPLGLAFGQCCGGVAFVSFEYVALPRPAWVAALAARAGHPCVRVARVDAGDACALVVDTHAHAGSLGSAGLDAHAIARARECLVAGMGAPLIEPLAGGSDAGVGREPALIYEPVGGAGLQLALFGAGHVGRALVHVLAPYAARIDWIDPRADVFPEALPAGVRAIGGDAVAAVAGLGAGSLCVVMTHDHALDLELCVALLARPDLPFVGLIGSRSKRSNFERRLRQRGVDAGAIARLVSPIGVDGIHDKHPAAIAIAVAAQLLHVHTATRAAPPRPAATHRRLPTRHLEIP</sequence>
<keyword evidence="5" id="KW-1185">Reference proteome</keyword>
<evidence type="ECO:0000259" key="2">
    <source>
        <dbReference type="Pfam" id="PF02625"/>
    </source>
</evidence>
<dbReference type="PANTHER" id="PTHR30388:SF6">
    <property type="entry name" value="XANTHINE DEHYDROGENASE SUBUNIT A-RELATED"/>
    <property type="match status" value="1"/>
</dbReference>
<evidence type="ECO:0000259" key="3">
    <source>
        <dbReference type="Pfam" id="PF13478"/>
    </source>
</evidence>
<feature type="domain" description="XdhC- CoxI" evidence="2">
    <location>
        <begin position="12"/>
        <end position="74"/>
    </location>
</feature>
<dbReference type="AlphaFoldDB" id="A0A4R2LQQ1"/>
<evidence type="ECO:0000313" key="5">
    <source>
        <dbReference type="Proteomes" id="UP000295765"/>
    </source>
</evidence>
<feature type="domain" description="XdhC Rossmann" evidence="3">
    <location>
        <begin position="195"/>
        <end position="336"/>
    </location>
</feature>
<evidence type="ECO:0000256" key="1">
    <source>
        <dbReference type="SAM" id="MobiDB-lite"/>
    </source>
</evidence>
<feature type="region of interest" description="Disordered" evidence="1">
    <location>
        <begin position="346"/>
        <end position="365"/>
    </location>
</feature>
<dbReference type="Pfam" id="PF13478">
    <property type="entry name" value="XdhC_C"/>
    <property type="match status" value="1"/>
</dbReference>
<dbReference type="PANTHER" id="PTHR30388">
    <property type="entry name" value="ALDEHYDE OXIDOREDUCTASE MOLYBDENUM COFACTOR ASSEMBLY PROTEIN"/>
    <property type="match status" value="1"/>
</dbReference>
<comment type="caution">
    <text evidence="4">The sequence shown here is derived from an EMBL/GenBank/DDBJ whole genome shotgun (WGS) entry which is preliminary data.</text>
</comment>
<dbReference type="EMBL" id="SLWY01000006">
    <property type="protein sequence ID" value="TCO81911.1"/>
    <property type="molecule type" value="Genomic_DNA"/>
</dbReference>
<dbReference type="Gene3D" id="3.40.50.720">
    <property type="entry name" value="NAD(P)-binding Rossmann-like Domain"/>
    <property type="match status" value="1"/>
</dbReference>
<name>A0A4R2LQQ1_9GAMM</name>
<gene>
    <name evidence="4" type="ORF">EV699_1065</name>
</gene>
<dbReference type="Proteomes" id="UP000295765">
    <property type="component" value="Unassembled WGS sequence"/>
</dbReference>
<dbReference type="Pfam" id="PF02625">
    <property type="entry name" value="XdhC_CoxI"/>
    <property type="match status" value="1"/>
</dbReference>
<protein>
    <submittedName>
        <fullName evidence="4">Xanthine dehydrogenase accessory factor</fullName>
    </submittedName>
</protein>
<dbReference type="RefSeq" id="WP_132539938.1">
    <property type="nucleotide sequence ID" value="NZ_SLWY01000006.1"/>
</dbReference>
<evidence type="ECO:0000313" key="4">
    <source>
        <dbReference type="EMBL" id="TCO81911.1"/>
    </source>
</evidence>
<dbReference type="InterPro" id="IPR052698">
    <property type="entry name" value="MoCofactor_Util/Proc"/>
</dbReference>
<reference evidence="4 5" key="1">
    <citation type="submission" date="2019-03" db="EMBL/GenBank/DDBJ databases">
        <title>Genomic Encyclopedia of Type Strains, Phase IV (KMG-IV): sequencing the most valuable type-strain genomes for metagenomic binning, comparative biology and taxonomic classification.</title>
        <authorList>
            <person name="Goeker M."/>
        </authorList>
    </citation>
    <scope>NUCLEOTIDE SEQUENCE [LARGE SCALE GENOMIC DNA]</scope>
    <source>
        <strain evidence="4 5">DSM 25287</strain>
    </source>
</reference>